<evidence type="ECO:0000313" key="1">
    <source>
        <dbReference type="EMBL" id="MDH0963121.1"/>
    </source>
</evidence>
<proteinExistence type="predicted"/>
<evidence type="ECO:0000313" key="2">
    <source>
        <dbReference type="Proteomes" id="UP001159937"/>
    </source>
</evidence>
<dbReference type="AlphaFoldDB" id="A0AAJ1NU96"/>
<name>A0AAJ1NU96_9ENTR</name>
<dbReference type="RefSeq" id="WP_154957138.1">
    <property type="nucleotide sequence ID" value="NZ_JAOCBF010000010.1"/>
</dbReference>
<comment type="caution">
    <text evidence="1">The sequence shown here is derived from an EMBL/GenBank/DDBJ whole genome shotgun (WGS) entry which is preliminary data.</text>
</comment>
<protein>
    <submittedName>
        <fullName evidence="1">Uncharacterized protein</fullName>
    </submittedName>
</protein>
<gene>
    <name evidence="1" type="ORF">N5C89_09770</name>
</gene>
<dbReference type="Proteomes" id="UP001159937">
    <property type="component" value="Unassembled WGS sequence"/>
</dbReference>
<accession>A0AAJ1NU96</accession>
<sequence>MSFTIKKKVTPIKVYHSLLGAAIAGESEEISVTYEVTTILSLSGLLGVAEYTVTPEGAAMSGKGEIPFVYSGTGNPLEEAERELKESLP</sequence>
<organism evidence="1 2">
    <name type="scientific">Klebsiella michiganensis</name>
    <dbReference type="NCBI Taxonomy" id="1134687"/>
    <lineage>
        <taxon>Bacteria</taxon>
        <taxon>Pseudomonadati</taxon>
        <taxon>Pseudomonadota</taxon>
        <taxon>Gammaproteobacteria</taxon>
        <taxon>Enterobacterales</taxon>
        <taxon>Enterobacteriaceae</taxon>
        <taxon>Klebsiella/Raoultella group</taxon>
        <taxon>Klebsiella</taxon>
    </lineage>
</organism>
<reference evidence="1" key="1">
    <citation type="submission" date="2022-09" db="EMBL/GenBank/DDBJ databases">
        <title>Intensive care unit water sources are persistently colonized with multi-drug resistant bacteria and are the site of extensive horizontal gene transfer of antibiotic resistance genes.</title>
        <authorList>
            <person name="Diorio-Toth L."/>
        </authorList>
    </citation>
    <scope>NUCLEOTIDE SEQUENCE</scope>
    <source>
        <strain evidence="1">GD03918</strain>
    </source>
</reference>
<dbReference type="EMBL" id="JAOCBF010000010">
    <property type="protein sequence ID" value="MDH0963121.1"/>
    <property type="molecule type" value="Genomic_DNA"/>
</dbReference>